<evidence type="ECO:0000256" key="2">
    <source>
        <dbReference type="SAM" id="Phobius"/>
    </source>
</evidence>
<dbReference type="InterPro" id="IPR046617">
    <property type="entry name" value="DUF6730"/>
</dbReference>
<organism evidence="3 4">
    <name type="scientific">Pricia mediterranea</name>
    <dbReference type="NCBI Taxonomy" id="3076079"/>
    <lineage>
        <taxon>Bacteria</taxon>
        <taxon>Pseudomonadati</taxon>
        <taxon>Bacteroidota</taxon>
        <taxon>Flavobacteriia</taxon>
        <taxon>Flavobacteriales</taxon>
        <taxon>Flavobacteriaceae</taxon>
        <taxon>Pricia</taxon>
    </lineage>
</organism>
<dbReference type="Proteomes" id="UP001250656">
    <property type="component" value="Unassembled WGS sequence"/>
</dbReference>
<keyword evidence="2" id="KW-0812">Transmembrane</keyword>
<comment type="caution">
    <text evidence="3">The sequence shown here is derived from an EMBL/GenBank/DDBJ whole genome shotgun (WGS) entry which is preliminary data.</text>
</comment>
<reference evidence="3 4" key="1">
    <citation type="submission" date="2023-09" db="EMBL/GenBank/DDBJ databases">
        <title>Novel taxa isolated from Blanes Bay.</title>
        <authorList>
            <person name="Rey-Velasco X."/>
            <person name="Lucena T."/>
        </authorList>
    </citation>
    <scope>NUCLEOTIDE SEQUENCE [LARGE SCALE GENOMIC DNA]</scope>
    <source>
        <strain evidence="3 4">S334</strain>
    </source>
</reference>
<evidence type="ECO:0000256" key="1">
    <source>
        <dbReference type="SAM" id="Coils"/>
    </source>
</evidence>
<sequence length="157" mass="18267">MGYKKLDEVMELLNDELAGFNRAVDRLERLTKNVDNINIKSDTSEIESILREHLAVEKGKMSKLNGSIQNIGERVSTASLIPKEKLWLHYSIWLVSLIIIGYLSFRISRIDDIREKAFAEGEQYTISSLRGYFDRNPEHYESYRKWAEVKDSVPNQK</sequence>
<keyword evidence="2" id="KW-0472">Membrane</keyword>
<dbReference type="Pfam" id="PF20503">
    <property type="entry name" value="DUF6730"/>
    <property type="match status" value="1"/>
</dbReference>
<dbReference type="RefSeq" id="WP_314014414.1">
    <property type="nucleotide sequence ID" value="NZ_JAVTTP010000001.1"/>
</dbReference>
<dbReference type="EMBL" id="JAVTTP010000001">
    <property type="protein sequence ID" value="MDT7828855.1"/>
    <property type="molecule type" value="Genomic_DNA"/>
</dbReference>
<evidence type="ECO:0000313" key="4">
    <source>
        <dbReference type="Proteomes" id="UP001250656"/>
    </source>
</evidence>
<evidence type="ECO:0000313" key="3">
    <source>
        <dbReference type="EMBL" id="MDT7828855.1"/>
    </source>
</evidence>
<proteinExistence type="predicted"/>
<accession>A0ABU3L5E3</accession>
<keyword evidence="4" id="KW-1185">Reference proteome</keyword>
<gene>
    <name evidence="3" type="ORF">RQM65_09290</name>
</gene>
<keyword evidence="2" id="KW-1133">Transmembrane helix</keyword>
<protein>
    <submittedName>
        <fullName evidence="3">DUF6730 family protein</fullName>
    </submittedName>
</protein>
<feature type="coiled-coil region" evidence="1">
    <location>
        <begin position="3"/>
        <end position="47"/>
    </location>
</feature>
<name>A0ABU3L5E3_9FLAO</name>
<keyword evidence="1" id="KW-0175">Coiled coil</keyword>
<feature type="transmembrane region" description="Helical" evidence="2">
    <location>
        <begin position="87"/>
        <end position="105"/>
    </location>
</feature>